<dbReference type="Pfam" id="PF00168">
    <property type="entry name" value="C2"/>
    <property type="match status" value="1"/>
</dbReference>
<dbReference type="CDD" id="cd04051">
    <property type="entry name" value="C2_SRC2_like"/>
    <property type="match status" value="1"/>
</dbReference>
<feature type="region of interest" description="Disordered" evidence="1">
    <location>
        <begin position="115"/>
        <end position="137"/>
    </location>
</feature>
<evidence type="ECO:0000259" key="2">
    <source>
        <dbReference type="PROSITE" id="PS50004"/>
    </source>
</evidence>
<dbReference type="InterPro" id="IPR044750">
    <property type="entry name" value="C2_SRC2/BAP"/>
</dbReference>
<dbReference type="Proteomes" id="UP000596660">
    <property type="component" value="Unplaced"/>
</dbReference>
<feature type="region of interest" description="Disordered" evidence="1">
    <location>
        <begin position="172"/>
        <end position="304"/>
    </location>
</feature>
<sequence length="357" mass="38735">MMKQSGSLSMGKIWVEVCLISARGLPRSSLWKYQWYAVGWIDPNNKYCTKIDASGNANPVWKTKFTTVIDPSESEFQDMALHVEVYSREPVFLREKHQGSATVILREFLAKHCKNSEGSNQGNEDVGSFQLRKKNSNKPQGFIDVSIRISEEKEGTSSHFFLGNEDGFNLRDSSSNFNMPSNGGPYQAQPAGQAELPFHQPGNPRPPVTIRNRPYNHPMPHQINHSNSAVAGPSYPPASSSNYPTNYSNPHAGRPSYPPTRTPGYPPPPPHAPPPMPPSSHTGYVPTFLPRTNDPSTSYVNMPSGAGRGVGPGFGVGLGAGALAAGAVIFGDDIMSGYDIPTAGIRDATFAFATDPF</sequence>
<evidence type="ECO:0000313" key="3">
    <source>
        <dbReference type="EnsemblPlants" id="AUR62032552-RA:cds"/>
    </source>
</evidence>
<dbReference type="PANTHER" id="PTHR32246">
    <property type="entry name" value="INGRESSION PROTEIN FIC1"/>
    <property type="match status" value="1"/>
</dbReference>
<keyword evidence="4" id="KW-1185">Reference proteome</keyword>
<gene>
    <name evidence="3" type="primary">LOC110717916</name>
</gene>
<reference evidence="3" key="1">
    <citation type="journal article" date="2017" name="Nature">
        <title>The genome of Chenopodium quinoa.</title>
        <authorList>
            <person name="Jarvis D.E."/>
            <person name="Ho Y.S."/>
            <person name="Lightfoot D.J."/>
            <person name="Schmoeckel S.M."/>
            <person name="Li B."/>
            <person name="Borm T.J.A."/>
            <person name="Ohyanagi H."/>
            <person name="Mineta K."/>
            <person name="Michell C.T."/>
            <person name="Saber N."/>
            <person name="Kharbatia N.M."/>
            <person name="Rupper R.R."/>
            <person name="Sharp A.R."/>
            <person name="Dally N."/>
            <person name="Boughton B.A."/>
            <person name="Woo Y.H."/>
            <person name="Gao G."/>
            <person name="Schijlen E.G.W.M."/>
            <person name="Guo X."/>
            <person name="Momin A.A."/>
            <person name="Negrao S."/>
            <person name="Al-Babili S."/>
            <person name="Gehring C."/>
            <person name="Roessner U."/>
            <person name="Jung C."/>
            <person name="Murphy K."/>
            <person name="Arold S.T."/>
            <person name="Gojobori T."/>
            <person name="van der Linden C.G."/>
            <person name="van Loo E.N."/>
            <person name="Jellen E.N."/>
            <person name="Maughan P.J."/>
            <person name="Tester M."/>
        </authorList>
    </citation>
    <scope>NUCLEOTIDE SEQUENCE [LARGE SCALE GENOMIC DNA]</scope>
    <source>
        <strain evidence="3">cv. PI 614886</strain>
    </source>
</reference>
<name>A0A803MMQ1_CHEQI</name>
<feature type="compositionally biased region" description="Polar residues" evidence="1">
    <location>
        <begin position="172"/>
        <end position="181"/>
    </location>
</feature>
<feature type="compositionally biased region" description="Pro residues" evidence="1">
    <location>
        <begin position="256"/>
        <end position="278"/>
    </location>
</feature>
<dbReference type="PANTHER" id="PTHR32246:SF15">
    <property type="entry name" value="CALCIUM-DEPENDENT LIPID-BINDING (CALB DOMAIN) FAMILY PROTEIN"/>
    <property type="match status" value="1"/>
</dbReference>
<dbReference type="SUPFAM" id="SSF49562">
    <property type="entry name" value="C2 domain (Calcium/lipid-binding domain, CaLB)"/>
    <property type="match status" value="1"/>
</dbReference>
<dbReference type="GO" id="GO:0006952">
    <property type="term" value="P:defense response"/>
    <property type="evidence" value="ECO:0007669"/>
    <property type="project" value="InterPro"/>
</dbReference>
<feature type="compositionally biased region" description="Low complexity" evidence="1">
    <location>
        <begin position="237"/>
        <end position="255"/>
    </location>
</feature>
<dbReference type="RefSeq" id="XP_021752405.1">
    <property type="nucleotide sequence ID" value="XM_021896713.1"/>
</dbReference>
<dbReference type="Gramene" id="AUR62032552-RA">
    <property type="protein sequence ID" value="AUR62032552-RA:cds"/>
    <property type="gene ID" value="AUR62032552"/>
</dbReference>
<organism evidence="3 4">
    <name type="scientific">Chenopodium quinoa</name>
    <name type="common">Quinoa</name>
    <dbReference type="NCBI Taxonomy" id="63459"/>
    <lineage>
        <taxon>Eukaryota</taxon>
        <taxon>Viridiplantae</taxon>
        <taxon>Streptophyta</taxon>
        <taxon>Embryophyta</taxon>
        <taxon>Tracheophyta</taxon>
        <taxon>Spermatophyta</taxon>
        <taxon>Magnoliopsida</taxon>
        <taxon>eudicotyledons</taxon>
        <taxon>Gunneridae</taxon>
        <taxon>Pentapetalae</taxon>
        <taxon>Caryophyllales</taxon>
        <taxon>Chenopodiaceae</taxon>
        <taxon>Chenopodioideae</taxon>
        <taxon>Atripliceae</taxon>
        <taxon>Chenopodium</taxon>
    </lineage>
</organism>
<dbReference type="OMA" id="ALHIEVY"/>
<dbReference type="PROSITE" id="PS50004">
    <property type="entry name" value="C2"/>
    <property type="match status" value="1"/>
</dbReference>
<dbReference type="AlphaFoldDB" id="A0A803MMQ1"/>
<dbReference type="GeneID" id="110717916"/>
<evidence type="ECO:0000313" key="4">
    <source>
        <dbReference type="Proteomes" id="UP000596660"/>
    </source>
</evidence>
<dbReference type="InterPro" id="IPR000008">
    <property type="entry name" value="C2_dom"/>
</dbReference>
<evidence type="ECO:0000256" key="1">
    <source>
        <dbReference type="SAM" id="MobiDB-lite"/>
    </source>
</evidence>
<feature type="domain" description="C2" evidence="2">
    <location>
        <begin position="1"/>
        <end position="120"/>
    </location>
</feature>
<accession>A0A803MMQ1</accession>
<dbReference type="Gene3D" id="2.60.40.150">
    <property type="entry name" value="C2 domain"/>
    <property type="match status" value="1"/>
</dbReference>
<dbReference type="InterPro" id="IPR035892">
    <property type="entry name" value="C2_domain_sf"/>
</dbReference>
<proteinExistence type="predicted"/>
<protein>
    <recommendedName>
        <fullName evidence="2">C2 domain-containing protein</fullName>
    </recommendedName>
</protein>
<dbReference type="EnsemblPlants" id="AUR62032552-RA">
    <property type="protein sequence ID" value="AUR62032552-RA:cds"/>
    <property type="gene ID" value="AUR62032552"/>
</dbReference>
<reference evidence="3" key="2">
    <citation type="submission" date="2021-03" db="UniProtKB">
        <authorList>
            <consortium name="EnsemblPlants"/>
        </authorList>
    </citation>
    <scope>IDENTIFICATION</scope>
</reference>
<dbReference type="OrthoDB" id="1910234at2759"/>
<dbReference type="KEGG" id="cqi:110717916"/>